<sequence>MDGRTKGRTTPRRSQRQKLMDNGGNEGKPDICQDRWAAVVEPPGQPKPWGWRKTKVRKEYDARGRGGPVTGLECER</sequence>
<reference evidence="2 3" key="1">
    <citation type="submission" date="2023-10" db="EMBL/GenBank/DDBJ databases">
        <title>Genomes of two closely related lineages of the louse Polyplax serrata with different host specificities.</title>
        <authorList>
            <person name="Martinu J."/>
            <person name="Tarabai H."/>
            <person name="Stefka J."/>
            <person name="Hypsa V."/>
        </authorList>
    </citation>
    <scope>NUCLEOTIDE SEQUENCE [LARGE SCALE GENOMIC DNA]</scope>
    <source>
        <strain evidence="2">HR10_N</strain>
    </source>
</reference>
<name>A0AAN8PK76_POLSC</name>
<gene>
    <name evidence="2" type="ORF">RUM43_010162</name>
</gene>
<dbReference type="Proteomes" id="UP001372834">
    <property type="component" value="Unassembled WGS sequence"/>
</dbReference>
<evidence type="ECO:0000256" key="1">
    <source>
        <dbReference type="SAM" id="MobiDB-lite"/>
    </source>
</evidence>
<dbReference type="EMBL" id="JAWJWE010000004">
    <property type="protein sequence ID" value="KAK6636501.1"/>
    <property type="molecule type" value="Genomic_DNA"/>
</dbReference>
<feature type="compositionally biased region" description="Basic residues" evidence="1">
    <location>
        <begin position="1"/>
        <end position="16"/>
    </location>
</feature>
<evidence type="ECO:0000313" key="2">
    <source>
        <dbReference type="EMBL" id="KAK6636501.1"/>
    </source>
</evidence>
<evidence type="ECO:0000313" key="3">
    <source>
        <dbReference type="Proteomes" id="UP001372834"/>
    </source>
</evidence>
<proteinExistence type="predicted"/>
<feature type="region of interest" description="Disordered" evidence="1">
    <location>
        <begin position="1"/>
        <end position="30"/>
    </location>
</feature>
<comment type="caution">
    <text evidence="2">The sequence shown here is derived from an EMBL/GenBank/DDBJ whole genome shotgun (WGS) entry which is preliminary data.</text>
</comment>
<accession>A0AAN8PK76</accession>
<dbReference type="AlphaFoldDB" id="A0AAN8PK76"/>
<organism evidence="2 3">
    <name type="scientific">Polyplax serrata</name>
    <name type="common">Common mouse louse</name>
    <dbReference type="NCBI Taxonomy" id="468196"/>
    <lineage>
        <taxon>Eukaryota</taxon>
        <taxon>Metazoa</taxon>
        <taxon>Ecdysozoa</taxon>
        <taxon>Arthropoda</taxon>
        <taxon>Hexapoda</taxon>
        <taxon>Insecta</taxon>
        <taxon>Pterygota</taxon>
        <taxon>Neoptera</taxon>
        <taxon>Paraneoptera</taxon>
        <taxon>Psocodea</taxon>
        <taxon>Troctomorpha</taxon>
        <taxon>Phthiraptera</taxon>
        <taxon>Anoplura</taxon>
        <taxon>Polyplacidae</taxon>
        <taxon>Polyplax</taxon>
    </lineage>
</organism>
<protein>
    <submittedName>
        <fullName evidence="2">Uncharacterized protein</fullName>
    </submittedName>
</protein>